<proteinExistence type="predicted"/>
<evidence type="ECO:0000256" key="1">
    <source>
        <dbReference type="ARBA" id="ARBA00022491"/>
    </source>
</evidence>
<keyword evidence="4" id="KW-0804">Transcription</keyword>
<dbReference type="RefSeq" id="WP_165642131.1">
    <property type="nucleotide sequence ID" value="NZ_JAAITT010000020.1"/>
</dbReference>
<sequence>MNIYDIAKEAGVSPATVSRVLNNHKNVKEETRNKILEVIKGKNYSPNMVARNLSVGISRNIAFMVPDIENPFFSKILHGISDKAMDNDYNVFMFGTAENTQREHKILDSLKIEMIKGLIIIPVSECDQETAARLEEFEAQGVPVVLIDRDIRNGRFDGVFSEDAEGAAGAVGCLIQEGHRKIAIITGPSTSRPGHERLKGYKKALENNGIPVSKDYIICGNFMEEDSYKAMMKLLDMDDPPTAVFSSNNMTTLGCLRCLKERRLKLGRDISVVGFDDIKELEYTDTHLTAVTRPVYEMGCEAMRILERRFQDGEEMMGEKLIIQRNLVKTSLIKRGSEKHKEFQEEKQDE</sequence>
<dbReference type="Gene3D" id="1.10.260.40">
    <property type="entry name" value="lambda repressor-like DNA-binding domains"/>
    <property type="match status" value="1"/>
</dbReference>
<dbReference type="SMART" id="SM00354">
    <property type="entry name" value="HTH_LACI"/>
    <property type="match status" value="1"/>
</dbReference>
<dbReference type="Proteomes" id="UP000669239">
    <property type="component" value="Unassembled WGS sequence"/>
</dbReference>
<dbReference type="PROSITE" id="PS00356">
    <property type="entry name" value="HTH_LACI_1"/>
    <property type="match status" value="1"/>
</dbReference>
<keyword evidence="1" id="KW-0678">Repressor</keyword>
<evidence type="ECO:0000313" key="9">
    <source>
        <dbReference type="Proteomes" id="UP001299608"/>
    </source>
</evidence>
<dbReference type="Gene3D" id="3.40.50.2300">
    <property type="match status" value="2"/>
</dbReference>
<name>A0AAW5C6N7_9FIRM</name>
<evidence type="ECO:0000313" key="8">
    <source>
        <dbReference type="Proteomes" id="UP000669239"/>
    </source>
</evidence>
<feature type="domain" description="HTH lacI-type" evidence="5">
    <location>
        <begin position="1"/>
        <end position="55"/>
    </location>
</feature>
<reference evidence="6" key="3">
    <citation type="submission" date="2022-01" db="EMBL/GenBank/DDBJ databases">
        <title>Collection of gut derived symbiotic bacterial strains cultured from healthy donors.</title>
        <authorList>
            <person name="Lin H."/>
            <person name="Kohout C."/>
            <person name="Waligurski E."/>
            <person name="Pamer E.G."/>
        </authorList>
    </citation>
    <scope>NUCLEOTIDE SEQUENCE</scope>
    <source>
        <strain evidence="6">DFI.6.55</strain>
    </source>
</reference>
<dbReference type="Proteomes" id="UP001299608">
    <property type="component" value="Unassembled WGS sequence"/>
</dbReference>
<dbReference type="GO" id="GO:0000976">
    <property type="term" value="F:transcription cis-regulatory region binding"/>
    <property type="evidence" value="ECO:0007669"/>
    <property type="project" value="TreeGrafter"/>
</dbReference>
<dbReference type="CDD" id="cd06267">
    <property type="entry name" value="PBP1_LacI_sugar_binding-like"/>
    <property type="match status" value="1"/>
</dbReference>
<dbReference type="Pfam" id="PF00356">
    <property type="entry name" value="LacI"/>
    <property type="match status" value="1"/>
</dbReference>
<evidence type="ECO:0000313" key="7">
    <source>
        <dbReference type="EMBL" id="NSJ49925.1"/>
    </source>
</evidence>
<protein>
    <submittedName>
        <fullName evidence="6">LacI family transcriptional regulator</fullName>
    </submittedName>
</protein>
<dbReference type="InterPro" id="IPR010982">
    <property type="entry name" value="Lambda_DNA-bd_dom_sf"/>
</dbReference>
<dbReference type="PANTHER" id="PTHR30146">
    <property type="entry name" value="LACI-RELATED TRANSCRIPTIONAL REPRESSOR"/>
    <property type="match status" value="1"/>
</dbReference>
<dbReference type="EMBL" id="JAKNGE010000033">
    <property type="protein sequence ID" value="MCG4748156.1"/>
    <property type="molecule type" value="Genomic_DNA"/>
</dbReference>
<dbReference type="InterPro" id="IPR046335">
    <property type="entry name" value="LacI/GalR-like_sensor"/>
</dbReference>
<evidence type="ECO:0000259" key="5">
    <source>
        <dbReference type="PROSITE" id="PS50932"/>
    </source>
</evidence>
<dbReference type="CDD" id="cd01392">
    <property type="entry name" value="HTH_LacI"/>
    <property type="match status" value="1"/>
</dbReference>
<reference evidence="7 8" key="1">
    <citation type="journal article" date="2020" name="Cell Host Microbe">
        <title>Functional and Genomic Variation between Human-Derived Isolates of Lachnospiraceae Reveals Inter- and Intra-Species Diversity.</title>
        <authorList>
            <person name="Sorbara M.T."/>
            <person name="Littmann E.R."/>
            <person name="Fontana E."/>
            <person name="Moody T.U."/>
            <person name="Kohout C.E."/>
            <person name="Gjonbalaj M."/>
            <person name="Eaton V."/>
            <person name="Seok R."/>
            <person name="Leiner I.M."/>
            <person name="Pamer E.G."/>
        </authorList>
    </citation>
    <scope>NUCLEOTIDE SEQUENCE [LARGE SCALE GENOMIC DNA]</scope>
    <source>
        <strain evidence="7 8">MSK.1.17</strain>
    </source>
</reference>
<dbReference type="PROSITE" id="PS50932">
    <property type="entry name" value="HTH_LACI_2"/>
    <property type="match status" value="1"/>
</dbReference>
<dbReference type="AlphaFoldDB" id="A0AAW5C6N7"/>
<keyword evidence="3" id="KW-0238">DNA-binding</keyword>
<dbReference type="PRINTS" id="PR00036">
    <property type="entry name" value="HTHLACI"/>
</dbReference>
<dbReference type="SUPFAM" id="SSF53822">
    <property type="entry name" value="Periplasmic binding protein-like I"/>
    <property type="match status" value="1"/>
</dbReference>
<dbReference type="InterPro" id="IPR028082">
    <property type="entry name" value="Peripla_BP_I"/>
</dbReference>
<accession>A0AAW5C6N7</accession>
<dbReference type="InterPro" id="IPR000843">
    <property type="entry name" value="HTH_LacI"/>
</dbReference>
<evidence type="ECO:0000256" key="2">
    <source>
        <dbReference type="ARBA" id="ARBA00023015"/>
    </source>
</evidence>
<dbReference type="GO" id="GO:0003700">
    <property type="term" value="F:DNA-binding transcription factor activity"/>
    <property type="evidence" value="ECO:0007669"/>
    <property type="project" value="TreeGrafter"/>
</dbReference>
<dbReference type="Pfam" id="PF13377">
    <property type="entry name" value="Peripla_BP_3"/>
    <property type="match status" value="1"/>
</dbReference>
<reference evidence="7" key="2">
    <citation type="submission" date="2020-02" db="EMBL/GenBank/DDBJ databases">
        <authorList>
            <person name="Littmann E."/>
            <person name="Sorbara M."/>
        </authorList>
    </citation>
    <scope>NUCLEOTIDE SEQUENCE</scope>
    <source>
        <strain evidence="7">MSK.1.17</strain>
    </source>
</reference>
<dbReference type="SUPFAM" id="SSF47413">
    <property type="entry name" value="lambda repressor-like DNA-binding domains"/>
    <property type="match status" value="1"/>
</dbReference>
<dbReference type="PANTHER" id="PTHR30146:SF148">
    <property type="entry name" value="HTH-TYPE TRANSCRIPTIONAL REPRESSOR PURR-RELATED"/>
    <property type="match status" value="1"/>
</dbReference>
<comment type="caution">
    <text evidence="6">The sequence shown here is derived from an EMBL/GenBank/DDBJ whole genome shotgun (WGS) entry which is preliminary data.</text>
</comment>
<organism evidence="6 9">
    <name type="scientific">Enterocloster aldenensis</name>
    <dbReference type="NCBI Taxonomy" id="358742"/>
    <lineage>
        <taxon>Bacteria</taxon>
        <taxon>Bacillati</taxon>
        <taxon>Bacillota</taxon>
        <taxon>Clostridia</taxon>
        <taxon>Lachnospirales</taxon>
        <taxon>Lachnospiraceae</taxon>
        <taxon>Enterocloster</taxon>
    </lineage>
</organism>
<gene>
    <name evidence="7" type="ORF">G5B36_14620</name>
    <name evidence="6" type="ORF">L0N08_22300</name>
</gene>
<evidence type="ECO:0000313" key="6">
    <source>
        <dbReference type="EMBL" id="MCG4748156.1"/>
    </source>
</evidence>
<evidence type="ECO:0000256" key="3">
    <source>
        <dbReference type="ARBA" id="ARBA00023125"/>
    </source>
</evidence>
<evidence type="ECO:0000256" key="4">
    <source>
        <dbReference type="ARBA" id="ARBA00023163"/>
    </source>
</evidence>
<dbReference type="EMBL" id="JAAITT010000020">
    <property type="protein sequence ID" value="NSJ49925.1"/>
    <property type="molecule type" value="Genomic_DNA"/>
</dbReference>
<keyword evidence="2" id="KW-0805">Transcription regulation</keyword>
<keyword evidence="8" id="KW-1185">Reference proteome</keyword>